<dbReference type="InterPro" id="IPR027417">
    <property type="entry name" value="P-loop_NTPase"/>
</dbReference>
<feature type="region of interest" description="Disordered" evidence="10">
    <location>
        <begin position="1"/>
        <end position="204"/>
    </location>
</feature>
<evidence type="ECO:0000259" key="13">
    <source>
        <dbReference type="PROSITE" id="PS51194"/>
    </source>
</evidence>
<evidence type="ECO:0000256" key="1">
    <source>
        <dbReference type="ARBA" id="ARBA00004123"/>
    </source>
</evidence>
<protein>
    <submittedName>
        <fullName evidence="14">Chromo domain-containing protein 1</fullName>
    </submittedName>
</protein>
<keyword evidence="5" id="KW-0547">Nucleotide-binding</keyword>
<dbReference type="GO" id="GO:0034728">
    <property type="term" value="P:nucleosome organization"/>
    <property type="evidence" value="ECO:0007669"/>
    <property type="project" value="TreeGrafter"/>
</dbReference>
<feature type="domain" description="Chromo" evidence="11">
    <location>
        <begin position="259"/>
        <end position="321"/>
    </location>
</feature>
<name>A0A2N6NLZ0_BEABA</name>
<dbReference type="PROSITE" id="PS51194">
    <property type="entry name" value="HELICASE_CTER"/>
    <property type="match status" value="1"/>
</dbReference>
<dbReference type="Gene3D" id="1.10.10.60">
    <property type="entry name" value="Homeodomain-like"/>
    <property type="match status" value="1"/>
</dbReference>
<evidence type="ECO:0000256" key="8">
    <source>
        <dbReference type="ARBA" id="ARBA00023125"/>
    </source>
</evidence>
<sequence>MSSPALGSPINGHVTEDDENDSHNPTQRFRSNSDASNRSLTPSQQPSPAESFRDVSHGANKISDDDRMSESAESSADDASHDADFDVHNEPPSPKDHDAEPRGRASSSDSNQASKRKASVDEEEYIRANPELYGLRRSAESDSESDAEPVSRRQIKRRRVDDSRVSSKRATPVLQLSTNDSDSDSDTYGGARAKSQIKRARQRLEAQPALALTEKRWSSRRAAQQVQQGAYEESDAEEEEEDTEVGQGYYVADYVDDSPYVEKVVKHRIKADAVLAFDSSRHDFEYFIKWQGKSNLHDTWETIDSLRNVRGFRKVENYFRKLVEMTKLDAQPKYIQNGELRPFQLRGLNFLCLNWCRGNNVILADEMGLGKTVQTVSFLSWLRNCRKQEGPSLVVAPLSVIPAWCDTFNNWSPDLNYVVYLGPEDARNIIRENELLVDGNPKKPKFNVLVTSYEFILQDWQFLQTIKFQVLAVDEAHRLKNSESQLYMRLVGFGIPCKVLITGTPIQNNLSELAALLDFLNPGKVKIDQDLDTLAAVDAQEKLQELHSAIAPYILRRTKETVESDLPPKTEKIIRVELSDVQLDYYKNILTRNYAALSDASSGHKNSLLNIMMELKKISNHPYMFPGAEERVLAGSIRREDQIKGLITSSGKMMLLDQLLSKLKKDGHRVLIFSQMVKMLDILGDYMSLRGYKFQRLDGTIAAGPRRMAINHFNADDSEDFCFLLSTRAGGLGINLMTADTVIIFDSDWNPQADLQAMARAHRIGQKRPVNIYRLVSKETVEEEVLERARNKLLLEYLTIQAGVTDDGKAAFKEELNKKGIKVDGPSSNEDIQMVLKMRSSKMFEQSGNQERLEQLDIDSILENAEVTKTKVDDKINLSSGGIDWDNFMQITDVKVDDINLDWDQIIPADKLAEIKAEEDKRQHDDYLAKVAAESAPRRAAVKSRNRESERADRLKKRQREQQQEEEEERALRADPKRPLNDKDQRNLIKAYFRFGSIDDRRDDIIREAKLVDRDADYVKSVLDDFIKAAQTAVDENLDRMAEEEKKMGKTLTKKDKKAVLIDFGELKKVNAETAIERPKQLQLLRDAIRSQADWRTYRLPDATKGANYSCPWGAKEDAMLLVGIDRHGFGAWVQIRDDPDLELSEKLFLEEHRVGKKEERSKANDKLKAPGAVHLSFLQDSLMIALDLERPRVIVQRNSPCPMAIVTARQHLQVDKLRNVPERRSEIMIVEPRDQNSSASTFLMKILASPNINELKTGAAAAGLTTEMTGMRRLDAEMMMTRAQDNDAMIWYLLKPVRENFERILSTTKHKVKSSKERASIFAVELVVIGTFLDEKLPATVADGGLKDNFWDFLAALWPVDDTSMSVTGERLSNMYKTLYARNKQGSSVRPSTNGA</sequence>
<dbReference type="Gene3D" id="3.40.50.300">
    <property type="entry name" value="P-loop containing nucleotide triphosphate hydrolases"/>
    <property type="match status" value="1"/>
</dbReference>
<evidence type="ECO:0000259" key="11">
    <source>
        <dbReference type="PROSITE" id="PS50013"/>
    </source>
</evidence>
<dbReference type="InterPro" id="IPR025260">
    <property type="entry name" value="CHD1-like_C"/>
</dbReference>
<dbReference type="InterPro" id="IPR016197">
    <property type="entry name" value="Chromo-like_dom_sf"/>
</dbReference>
<dbReference type="GO" id="GO:0016887">
    <property type="term" value="F:ATP hydrolysis activity"/>
    <property type="evidence" value="ECO:0007669"/>
    <property type="project" value="TreeGrafter"/>
</dbReference>
<dbReference type="GO" id="GO:0005634">
    <property type="term" value="C:nucleus"/>
    <property type="evidence" value="ECO:0007669"/>
    <property type="project" value="UniProtKB-SubCell"/>
</dbReference>
<evidence type="ECO:0000256" key="4">
    <source>
        <dbReference type="ARBA" id="ARBA00022737"/>
    </source>
</evidence>
<comment type="similarity">
    <text evidence="2">Belongs to the SNF2/RAD54 helicase family.</text>
</comment>
<dbReference type="InterPro" id="IPR056302">
    <property type="entry name" value="CHD1-2/Hrp3_HTH"/>
</dbReference>
<dbReference type="InterPro" id="IPR014001">
    <property type="entry name" value="Helicase_ATP-bd"/>
</dbReference>
<organism evidence="14 15">
    <name type="scientific">Beauveria bassiana</name>
    <name type="common">White muscardine disease fungus</name>
    <name type="synonym">Tritirachium shiotae</name>
    <dbReference type="NCBI Taxonomy" id="176275"/>
    <lineage>
        <taxon>Eukaryota</taxon>
        <taxon>Fungi</taxon>
        <taxon>Dikarya</taxon>
        <taxon>Ascomycota</taxon>
        <taxon>Pezizomycotina</taxon>
        <taxon>Sordariomycetes</taxon>
        <taxon>Hypocreomycetidae</taxon>
        <taxon>Hypocreales</taxon>
        <taxon>Cordycipitaceae</taxon>
        <taxon>Beauveria</taxon>
    </lineage>
</organism>
<feature type="compositionally biased region" description="Basic and acidic residues" evidence="10">
    <location>
        <begin position="970"/>
        <end position="982"/>
    </location>
</feature>
<dbReference type="Gene3D" id="2.40.50.40">
    <property type="match status" value="1"/>
</dbReference>
<dbReference type="Proteomes" id="UP000235728">
    <property type="component" value="Unassembled WGS sequence"/>
</dbReference>
<dbReference type="GO" id="GO:0003682">
    <property type="term" value="F:chromatin binding"/>
    <property type="evidence" value="ECO:0007669"/>
    <property type="project" value="TreeGrafter"/>
</dbReference>
<dbReference type="PROSITE" id="PS51192">
    <property type="entry name" value="HELICASE_ATP_BIND_1"/>
    <property type="match status" value="1"/>
</dbReference>
<evidence type="ECO:0000259" key="12">
    <source>
        <dbReference type="PROSITE" id="PS51192"/>
    </source>
</evidence>
<evidence type="ECO:0000313" key="14">
    <source>
        <dbReference type="EMBL" id="PMB68292.1"/>
    </source>
</evidence>
<keyword evidence="6" id="KW-0378">Hydrolase</keyword>
<evidence type="ECO:0000256" key="7">
    <source>
        <dbReference type="ARBA" id="ARBA00022840"/>
    </source>
</evidence>
<dbReference type="InterPro" id="IPR023780">
    <property type="entry name" value="Chromo_domain"/>
</dbReference>
<dbReference type="SMART" id="SM00298">
    <property type="entry name" value="CHROMO"/>
    <property type="match status" value="1"/>
</dbReference>
<dbReference type="GO" id="GO:0042393">
    <property type="term" value="F:histone binding"/>
    <property type="evidence" value="ECO:0007669"/>
    <property type="project" value="TreeGrafter"/>
</dbReference>
<dbReference type="Pfam" id="PF13907">
    <property type="entry name" value="CHD1-like_C"/>
    <property type="match status" value="1"/>
</dbReference>
<evidence type="ECO:0000256" key="3">
    <source>
        <dbReference type="ARBA" id="ARBA00011353"/>
    </source>
</evidence>
<accession>A0A2N6NLZ0</accession>
<feature type="compositionally biased region" description="Basic and acidic residues" evidence="10">
    <location>
        <begin position="78"/>
        <end position="103"/>
    </location>
</feature>
<dbReference type="SUPFAM" id="SSF54160">
    <property type="entry name" value="Chromo domain-like"/>
    <property type="match status" value="1"/>
</dbReference>
<keyword evidence="7" id="KW-0067">ATP-binding</keyword>
<dbReference type="GO" id="GO:0003677">
    <property type="term" value="F:DNA binding"/>
    <property type="evidence" value="ECO:0007669"/>
    <property type="project" value="UniProtKB-KW"/>
</dbReference>
<dbReference type="SUPFAM" id="SSF52540">
    <property type="entry name" value="P-loop containing nucleoside triphosphate hydrolases"/>
    <property type="match status" value="2"/>
</dbReference>
<gene>
    <name evidence="14" type="primary">CHD1</name>
    <name evidence="14" type="ORF">BM221_006469</name>
</gene>
<feature type="compositionally biased region" description="Polar residues" evidence="10">
    <location>
        <begin position="23"/>
        <end position="48"/>
    </location>
</feature>
<feature type="region of interest" description="Disordered" evidence="10">
    <location>
        <begin position="223"/>
        <end position="243"/>
    </location>
</feature>
<dbReference type="SMART" id="SM00490">
    <property type="entry name" value="HELICc"/>
    <property type="match status" value="1"/>
</dbReference>
<keyword evidence="4" id="KW-0677">Repeat</keyword>
<dbReference type="InterPro" id="IPR038718">
    <property type="entry name" value="SNF2-like_sf"/>
</dbReference>
<feature type="domain" description="Helicase ATP-binding" evidence="12">
    <location>
        <begin position="352"/>
        <end position="523"/>
    </location>
</feature>
<evidence type="ECO:0000256" key="6">
    <source>
        <dbReference type="ARBA" id="ARBA00022801"/>
    </source>
</evidence>
<dbReference type="Gene3D" id="6.10.140.1440">
    <property type="match status" value="1"/>
</dbReference>
<proteinExistence type="inferred from homology"/>
<dbReference type="PROSITE" id="PS50013">
    <property type="entry name" value="CHROMO_2"/>
    <property type="match status" value="1"/>
</dbReference>
<dbReference type="GO" id="GO:0000785">
    <property type="term" value="C:chromatin"/>
    <property type="evidence" value="ECO:0007669"/>
    <property type="project" value="TreeGrafter"/>
</dbReference>
<dbReference type="GO" id="GO:0005524">
    <property type="term" value="F:ATP binding"/>
    <property type="evidence" value="ECO:0007669"/>
    <property type="project" value="UniProtKB-KW"/>
</dbReference>
<reference evidence="14 15" key="1">
    <citation type="journal article" date="2016" name="Appl. Microbiol. Biotechnol.">
        <title>Characterization of T-DNA insertion mutants with decreased virulence in the entomopathogenic fungus Beauveria bassiana JEF-007.</title>
        <authorList>
            <person name="Kim S."/>
            <person name="Lee S.J."/>
            <person name="Nai Y.S."/>
            <person name="Yu J.S."/>
            <person name="Lee M.R."/>
            <person name="Yang Y.T."/>
            <person name="Kim J.S."/>
        </authorList>
    </citation>
    <scope>NUCLEOTIDE SEQUENCE [LARGE SCALE GENOMIC DNA]</scope>
    <source>
        <strain evidence="14 15">JEF-007</strain>
    </source>
</reference>
<evidence type="ECO:0000256" key="10">
    <source>
        <dbReference type="SAM" id="MobiDB-lite"/>
    </source>
</evidence>
<dbReference type="Gene3D" id="3.40.50.10810">
    <property type="entry name" value="Tandem AAA-ATPase domain"/>
    <property type="match status" value="1"/>
</dbReference>
<feature type="compositionally biased region" description="Acidic residues" evidence="10">
    <location>
        <begin position="232"/>
        <end position="243"/>
    </location>
</feature>
<evidence type="ECO:0000256" key="5">
    <source>
        <dbReference type="ARBA" id="ARBA00022741"/>
    </source>
</evidence>
<keyword evidence="9" id="KW-0539">Nucleus</keyword>
<dbReference type="InterPro" id="IPR000330">
    <property type="entry name" value="SNF2_N"/>
</dbReference>
<dbReference type="Pfam" id="PF00271">
    <property type="entry name" value="Helicase_C"/>
    <property type="match status" value="1"/>
</dbReference>
<dbReference type="GO" id="GO:0140658">
    <property type="term" value="F:ATP-dependent chromatin remodeler activity"/>
    <property type="evidence" value="ECO:0007669"/>
    <property type="project" value="TreeGrafter"/>
</dbReference>
<feature type="compositionally biased region" description="Basic and acidic residues" evidence="10">
    <location>
        <begin position="51"/>
        <end position="70"/>
    </location>
</feature>
<comment type="subunit">
    <text evidence="3">Component of the NuA4 histone acetyltransferase complex.</text>
</comment>
<dbReference type="Pfam" id="PF00385">
    <property type="entry name" value="Chromo"/>
    <property type="match status" value="1"/>
</dbReference>
<dbReference type="FunFam" id="3.40.50.300:FF:000130">
    <property type="entry name" value="Chromodomain-helicase-DNA-binding protein 2 isoform 1"/>
    <property type="match status" value="1"/>
</dbReference>
<dbReference type="InterPro" id="IPR049730">
    <property type="entry name" value="SNF2/RAD54-like_C"/>
</dbReference>
<dbReference type="InterPro" id="IPR000953">
    <property type="entry name" value="Chromo/chromo_shadow_dom"/>
</dbReference>
<dbReference type="PANTHER" id="PTHR45623:SF14">
    <property type="entry name" value="CHROMODOMAIN-HELICASE-DNA-BINDING PROTEIN 1"/>
    <property type="match status" value="1"/>
</dbReference>
<evidence type="ECO:0000256" key="2">
    <source>
        <dbReference type="ARBA" id="ARBA00007025"/>
    </source>
</evidence>
<dbReference type="InterPro" id="IPR001650">
    <property type="entry name" value="Helicase_C-like"/>
</dbReference>
<dbReference type="EMBL" id="MRVG01000006">
    <property type="protein sequence ID" value="PMB68292.1"/>
    <property type="molecule type" value="Genomic_DNA"/>
</dbReference>
<dbReference type="Pfam" id="PF00176">
    <property type="entry name" value="SNF2-rel_dom"/>
    <property type="match status" value="1"/>
</dbReference>
<comment type="caution">
    <text evidence="14">The sequence shown here is derived from an EMBL/GenBank/DDBJ whole genome shotgun (WGS) entry which is preliminary data.</text>
</comment>
<dbReference type="PANTHER" id="PTHR45623">
    <property type="entry name" value="CHROMODOMAIN-HELICASE-DNA-BINDING PROTEIN 3-RELATED-RELATED"/>
    <property type="match status" value="1"/>
</dbReference>
<dbReference type="CDD" id="cd18793">
    <property type="entry name" value="SF2_C_SNF"/>
    <property type="match status" value="1"/>
</dbReference>
<dbReference type="CDD" id="cd18660">
    <property type="entry name" value="CD1_tandem"/>
    <property type="match status" value="1"/>
</dbReference>
<dbReference type="OMA" id="WVQIRDD"/>
<dbReference type="Pfam" id="PF23588">
    <property type="entry name" value="HTH_CHD1_Hrp3"/>
    <property type="match status" value="1"/>
</dbReference>
<keyword evidence="8" id="KW-0238">DNA-binding</keyword>
<dbReference type="SMART" id="SM01176">
    <property type="entry name" value="DUF4208"/>
    <property type="match status" value="1"/>
</dbReference>
<dbReference type="SMART" id="SM00487">
    <property type="entry name" value="DEXDc"/>
    <property type="match status" value="1"/>
</dbReference>
<evidence type="ECO:0000313" key="15">
    <source>
        <dbReference type="Proteomes" id="UP000235728"/>
    </source>
</evidence>
<feature type="domain" description="Helicase C-terminal" evidence="13">
    <location>
        <begin position="655"/>
        <end position="816"/>
    </location>
</feature>
<feature type="region of interest" description="Disordered" evidence="10">
    <location>
        <begin position="938"/>
        <end position="982"/>
    </location>
</feature>
<evidence type="ECO:0000256" key="9">
    <source>
        <dbReference type="ARBA" id="ARBA00023242"/>
    </source>
</evidence>
<comment type="subcellular location">
    <subcellularLocation>
        <location evidence="1">Nucleus</location>
    </subcellularLocation>
</comment>